<reference evidence="1" key="1">
    <citation type="submission" date="2022-04" db="EMBL/GenBank/DDBJ databases">
        <title>Genome of the entomopathogenic fungus Entomophthora muscae.</title>
        <authorList>
            <person name="Elya C."/>
            <person name="Lovett B.R."/>
            <person name="Lee E."/>
            <person name="Macias A.M."/>
            <person name="Hajek A.E."/>
            <person name="De Bivort B.L."/>
            <person name="Kasson M.T."/>
            <person name="De Fine Licht H.H."/>
            <person name="Stajich J.E."/>
        </authorList>
    </citation>
    <scope>NUCLEOTIDE SEQUENCE</scope>
    <source>
        <strain evidence="1">Berkeley</strain>
    </source>
</reference>
<proteinExistence type="predicted"/>
<dbReference type="EMBL" id="QTSX02003099">
    <property type="protein sequence ID" value="KAJ9071835.1"/>
    <property type="molecule type" value="Genomic_DNA"/>
</dbReference>
<accession>A0ACC2TBG6</accession>
<evidence type="ECO:0000313" key="2">
    <source>
        <dbReference type="Proteomes" id="UP001165960"/>
    </source>
</evidence>
<protein>
    <submittedName>
        <fullName evidence="1">Uncharacterized protein</fullName>
    </submittedName>
</protein>
<comment type="caution">
    <text evidence="1">The sequence shown here is derived from an EMBL/GenBank/DDBJ whole genome shotgun (WGS) entry which is preliminary data.</text>
</comment>
<evidence type="ECO:0000313" key="1">
    <source>
        <dbReference type="EMBL" id="KAJ9071835.1"/>
    </source>
</evidence>
<keyword evidence="2" id="KW-1185">Reference proteome</keyword>
<sequence>MGLAACRNAGSGFKSHPWAKVSRAAQFPQHLLSAASSAEHLLASFVQTTLAHHQMVLGLHIQEISSLKVAVTHHWDQFVAYQQWIHSLFSLVSDNQRNSVTSQTCLVNSIEKMRQFIPKYVGHLHKFHQLEQPWQTQVDSTLNAYLPDFEQLVQQLNACSTYSFKQLQQVADFL</sequence>
<organism evidence="1 2">
    <name type="scientific">Entomophthora muscae</name>
    <dbReference type="NCBI Taxonomy" id="34485"/>
    <lineage>
        <taxon>Eukaryota</taxon>
        <taxon>Fungi</taxon>
        <taxon>Fungi incertae sedis</taxon>
        <taxon>Zoopagomycota</taxon>
        <taxon>Entomophthoromycotina</taxon>
        <taxon>Entomophthoromycetes</taxon>
        <taxon>Entomophthorales</taxon>
        <taxon>Entomophthoraceae</taxon>
        <taxon>Entomophthora</taxon>
    </lineage>
</organism>
<name>A0ACC2TBG6_9FUNG</name>
<gene>
    <name evidence="1" type="ORF">DSO57_1033228</name>
</gene>
<dbReference type="Proteomes" id="UP001165960">
    <property type="component" value="Unassembled WGS sequence"/>
</dbReference>